<keyword evidence="5 7" id="KW-0418">Kinase</keyword>
<dbReference type="PANTHER" id="PTHR10695">
    <property type="entry name" value="DEPHOSPHO-COA KINASE-RELATED"/>
    <property type="match status" value="1"/>
</dbReference>
<evidence type="ECO:0000256" key="5">
    <source>
        <dbReference type="HAMAP-Rule" id="MF_00376"/>
    </source>
</evidence>
<keyword evidence="3 5" id="KW-0067">ATP-binding</keyword>
<dbReference type="Gene3D" id="3.40.50.300">
    <property type="entry name" value="P-loop containing nucleotide triphosphate hydrolases"/>
    <property type="match status" value="1"/>
</dbReference>
<dbReference type="InterPro" id="IPR001977">
    <property type="entry name" value="Depp_CoAkinase"/>
</dbReference>
<sequence>MWRKKNNPLQIGITGGIGSGKSLVCRIFSILGILIYDADSRAKLLYIQDDDLKSQIIQNFGKESYTSAGQLNRGYLAKQVFNDSQKVSLLNSLVHPKVGKDYQAWVQKNDQSPYLIKEAALLFESGSYLSLDKIITVFAPVDLRIERVVARDQHRSEVEIRAIIAKQITEEEKINKADYIIYNDNKQLLLPQILRLHQEFLLNISSNEN</sequence>
<dbReference type="InterPro" id="IPR027417">
    <property type="entry name" value="P-loop_NTPase"/>
</dbReference>
<keyword evidence="5" id="KW-0963">Cytoplasm</keyword>
<comment type="subcellular location">
    <subcellularLocation>
        <location evidence="5">Cytoplasm</location>
    </subcellularLocation>
</comment>
<name>A0ABT8R571_9BACT</name>
<dbReference type="PROSITE" id="PS51219">
    <property type="entry name" value="DPCK"/>
    <property type="match status" value="1"/>
</dbReference>
<dbReference type="EC" id="2.7.1.24" evidence="5 6"/>
<dbReference type="GO" id="GO:0004140">
    <property type="term" value="F:dephospho-CoA kinase activity"/>
    <property type="evidence" value="ECO:0007669"/>
    <property type="project" value="UniProtKB-EC"/>
</dbReference>
<evidence type="ECO:0000256" key="6">
    <source>
        <dbReference type="NCBIfam" id="TIGR00152"/>
    </source>
</evidence>
<keyword evidence="5 7" id="KW-0808">Transferase</keyword>
<comment type="similarity">
    <text evidence="1 5">Belongs to the CoaE family.</text>
</comment>
<keyword evidence="8" id="KW-1185">Reference proteome</keyword>
<evidence type="ECO:0000313" key="7">
    <source>
        <dbReference type="EMBL" id="MDO1446831.1"/>
    </source>
</evidence>
<gene>
    <name evidence="5 7" type="primary">coaE</name>
    <name evidence="7" type="ORF">Q0590_11240</name>
</gene>
<organism evidence="7 8">
    <name type="scientific">Rhodocytophaga aerolata</name>
    <dbReference type="NCBI Taxonomy" id="455078"/>
    <lineage>
        <taxon>Bacteria</taxon>
        <taxon>Pseudomonadati</taxon>
        <taxon>Bacteroidota</taxon>
        <taxon>Cytophagia</taxon>
        <taxon>Cytophagales</taxon>
        <taxon>Rhodocytophagaceae</taxon>
        <taxon>Rhodocytophaga</taxon>
    </lineage>
</organism>
<evidence type="ECO:0000313" key="8">
    <source>
        <dbReference type="Proteomes" id="UP001168528"/>
    </source>
</evidence>
<dbReference type="EMBL" id="JAUKPO010000005">
    <property type="protein sequence ID" value="MDO1446831.1"/>
    <property type="molecule type" value="Genomic_DNA"/>
</dbReference>
<feature type="binding site" evidence="5">
    <location>
        <begin position="18"/>
        <end position="23"/>
    </location>
    <ligand>
        <name>ATP</name>
        <dbReference type="ChEBI" id="CHEBI:30616"/>
    </ligand>
</feature>
<dbReference type="NCBIfam" id="TIGR00152">
    <property type="entry name" value="dephospho-CoA kinase"/>
    <property type="match status" value="1"/>
</dbReference>
<dbReference type="CDD" id="cd02022">
    <property type="entry name" value="DPCK"/>
    <property type="match status" value="1"/>
</dbReference>
<dbReference type="Proteomes" id="UP001168528">
    <property type="component" value="Unassembled WGS sequence"/>
</dbReference>
<dbReference type="Pfam" id="PF01121">
    <property type="entry name" value="CoaE"/>
    <property type="match status" value="1"/>
</dbReference>
<protein>
    <recommendedName>
        <fullName evidence="5 6">Dephospho-CoA kinase</fullName>
        <ecNumber evidence="5 6">2.7.1.24</ecNumber>
    </recommendedName>
    <alternativeName>
        <fullName evidence="5">Dephosphocoenzyme A kinase</fullName>
    </alternativeName>
</protein>
<dbReference type="SUPFAM" id="SSF52540">
    <property type="entry name" value="P-loop containing nucleoside triphosphate hydrolases"/>
    <property type="match status" value="1"/>
</dbReference>
<keyword evidence="2 5" id="KW-0547">Nucleotide-binding</keyword>
<comment type="caution">
    <text evidence="7">The sequence shown here is derived from an EMBL/GenBank/DDBJ whole genome shotgun (WGS) entry which is preliminary data.</text>
</comment>
<proteinExistence type="inferred from homology"/>
<comment type="function">
    <text evidence="5">Catalyzes the phosphorylation of the 3'-hydroxyl group of dephosphocoenzyme A to form coenzyme A.</text>
</comment>
<accession>A0ABT8R571</accession>
<dbReference type="PANTHER" id="PTHR10695:SF46">
    <property type="entry name" value="BIFUNCTIONAL COENZYME A SYNTHASE-RELATED"/>
    <property type="match status" value="1"/>
</dbReference>
<evidence type="ECO:0000256" key="4">
    <source>
        <dbReference type="ARBA" id="ARBA00022993"/>
    </source>
</evidence>
<evidence type="ECO:0000256" key="3">
    <source>
        <dbReference type="ARBA" id="ARBA00022840"/>
    </source>
</evidence>
<comment type="catalytic activity">
    <reaction evidence="5">
        <text>3'-dephospho-CoA + ATP = ADP + CoA + H(+)</text>
        <dbReference type="Rhea" id="RHEA:18245"/>
        <dbReference type="ChEBI" id="CHEBI:15378"/>
        <dbReference type="ChEBI" id="CHEBI:30616"/>
        <dbReference type="ChEBI" id="CHEBI:57287"/>
        <dbReference type="ChEBI" id="CHEBI:57328"/>
        <dbReference type="ChEBI" id="CHEBI:456216"/>
        <dbReference type="EC" id="2.7.1.24"/>
    </reaction>
</comment>
<keyword evidence="4 5" id="KW-0173">Coenzyme A biosynthesis</keyword>
<dbReference type="RefSeq" id="WP_302037636.1">
    <property type="nucleotide sequence ID" value="NZ_JAUKPO010000005.1"/>
</dbReference>
<evidence type="ECO:0000256" key="2">
    <source>
        <dbReference type="ARBA" id="ARBA00022741"/>
    </source>
</evidence>
<reference evidence="7" key="1">
    <citation type="submission" date="2023-07" db="EMBL/GenBank/DDBJ databases">
        <title>The genome sequence of Rhodocytophaga aerolata KACC 12507.</title>
        <authorList>
            <person name="Zhang X."/>
        </authorList>
    </citation>
    <scope>NUCLEOTIDE SEQUENCE</scope>
    <source>
        <strain evidence="7">KACC 12507</strain>
    </source>
</reference>
<evidence type="ECO:0000256" key="1">
    <source>
        <dbReference type="ARBA" id="ARBA00009018"/>
    </source>
</evidence>
<dbReference type="HAMAP" id="MF_00376">
    <property type="entry name" value="Dephospho_CoA_kinase"/>
    <property type="match status" value="1"/>
</dbReference>
<comment type="pathway">
    <text evidence="5">Cofactor biosynthesis; coenzyme A biosynthesis; CoA from (R)-pantothenate: step 5/5.</text>
</comment>